<evidence type="ECO:0000256" key="1">
    <source>
        <dbReference type="SAM" id="MobiDB-lite"/>
    </source>
</evidence>
<evidence type="ECO:0000313" key="2">
    <source>
        <dbReference type="EMBL" id="CUA78437.1"/>
    </source>
</evidence>
<feature type="region of interest" description="Disordered" evidence="1">
    <location>
        <begin position="38"/>
        <end position="77"/>
    </location>
</feature>
<feature type="region of interest" description="Disordered" evidence="1">
    <location>
        <begin position="95"/>
        <end position="126"/>
    </location>
</feature>
<organism evidence="2 3">
    <name type="scientific">Rhizoctonia solani</name>
    <dbReference type="NCBI Taxonomy" id="456999"/>
    <lineage>
        <taxon>Eukaryota</taxon>
        <taxon>Fungi</taxon>
        <taxon>Dikarya</taxon>
        <taxon>Basidiomycota</taxon>
        <taxon>Agaricomycotina</taxon>
        <taxon>Agaricomycetes</taxon>
        <taxon>Cantharellales</taxon>
        <taxon>Ceratobasidiaceae</taxon>
        <taxon>Rhizoctonia</taxon>
    </lineage>
</organism>
<feature type="compositionally biased region" description="Polar residues" evidence="1">
    <location>
        <begin position="54"/>
        <end position="69"/>
    </location>
</feature>
<keyword evidence="3" id="KW-1185">Reference proteome</keyword>
<dbReference type="Proteomes" id="UP000044841">
    <property type="component" value="Unassembled WGS sequence"/>
</dbReference>
<feature type="compositionally biased region" description="Basic and acidic residues" evidence="1">
    <location>
        <begin position="38"/>
        <end position="47"/>
    </location>
</feature>
<gene>
    <name evidence="2" type="ORF">RSOLAG22IIIB_13148</name>
</gene>
<dbReference type="AlphaFoldDB" id="A0A0K6GIJ4"/>
<reference evidence="2 3" key="1">
    <citation type="submission" date="2015-07" db="EMBL/GenBank/DDBJ databases">
        <authorList>
            <person name="Noorani M."/>
        </authorList>
    </citation>
    <scope>NUCLEOTIDE SEQUENCE [LARGE SCALE GENOMIC DNA]</scope>
    <source>
        <strain evidence="2">BBA 69670</strain>
    </source>
</reference>
<name>A0A0K6GIJ4_9AGAM</name>
<dbReference type="EMBL" id="CYGV01002021">
    <property type="protein sequence ID" value="CUA78437.1"/>
    <property type="molecule type" value="Genomic_DNA"/>
</dbReference>
<protein>
    <submittedName>
        <fullName evidence="2">Uncharacterized protein</fullName>
    </submittedName>
</protein>
<proteinExistence type="predicted"/>
<sequence length="177" mass="19711">MLTRLDAVESRGNDEVWRIQKEVVKTIKREWKRPDGMKAEAWKRTNEPEPEIAKSSTESEVDPTSVTFTENEDEKMEDGLQANVCLTPTTVATEPTVSDDVVPTYPEPFARSLAPPPPSDATDSDSDLEIELEEYLDVGTVFISEGGAADLEELEKGGDLELVRDWDLDFWAFDGSG</sequence>
<evidence type="ECO:0000313" key="3">
    <source>
        <dbReference type="Proteomes" id="UP000044841"/>
    </source>
</evidence>
<accession>A0A0K6GIJ4</accession>